<keyword evidence="3 5" id="KW-1133">Transmembrane helix</keyword>
<organism evidence="7 8">
    <name type="scientific">Conexivisphaera calida</name>
    <dbReference type="NCBI Taxonomy" id="1874277"/>
    <lineage>
        <taxon>Archaea</taxon>
        <taxon>Nitrososphaerota</taxon>
        <taxon>Conexivisphaeria</taxon>
        <taxon>Conexivisphaerales</taxon>
        <taxon>Conexivisphaeraceae</taxon>
        <taxon>Conexivisphaera</taxon>
    </lineage>
</organism>
<feature type="transmembrane region" description="Helical" evidence="5">
    <location>
        <begin position="157"/>
        <end position="176"/>
    </location>
</feature>
<reference evidence="7 8" key="1">
    <citation type="journal article" date="2019" name="ISME J.">
        <title>Isolation and characterization of a thermophilic sulfur- and iron-reducing thaumarchaeote from a terrestrial acidic hot spring.</title>
        <authorList>
            <person name="Kato S."/>
            <person name="Itoh T."/>
            <person name="Yuki M."/>
            <person name="Nagamori M."/>
            <person name="Ohnishi M."/>
            <person name="Uematsu K."/>
            <person name="Suzuki K."/>
            <person name="Takashina T."/>
            <person name="Ohkuma M."/>
        </authorList>
    </citation>
    <scope>NUCLEOTIDE SEQUENCE [LARGE SCALE GENOMIC DNA]</scope>
    <source>
        <strain evidence="7 8">NAS-02</strain>
    </source>
</reference>
<evidence type="ECO:0000313" key="8">
    <source>
        <dbReference type="Proteomes" id="UP000509448"/>
    </source>
</evidence>
<dbReference type="GO" id="GO:0016020">
    <property type="term" value="C:membrane"/>
    <property type="evidence" value="ECO:0007669"/>
    <property type="project" value="UniProtKB-SubCell"/>
</dbReference>
<sequence length="374" mass="39502">MRVTRSLAAGVIYIIYPYIALKDLGLPAKELGIIYAAAALATALLSILVGYAADLMGRRASLYMASSLMVVSSLLLLLRIDIYTAVAAAILGGISATGTMGAGGVGGAVAPVQTAILADLTSREERTRYITWLNFGSTLASTAGLFVGGIMDYEAGLATATVLGLAALLSVALLDTPEVRARTARMGREGSRVAAKFSATGILNGLSSGLVSPFLVPIFILLYDIPRSTMGIYSSLSSIIAVFVMLSAPAMERKLGFVRSIAITRGATVVLLALFPFIRILYVSLAIYLAYPALRVAALPVQTSGMVSMVPPEERGRTTGFNQGFRLAFASVGTLVASPFIDPGLLWVPFIAYSAIMSANVALYRRFFGDWDDR</sequence>
<dbReference type="InterPro" id="IPR005829">
    <property type="entry name" value="Sugar_transporter_CS"/>
</dbReference>
<proteinExistence type="predicted"/>
<dbReference type="InterPro" id="IPR011701">
    <property type="entry name" value="MFS"/>
</dbReference>
<feature type="transmembrane region" description="Helical" evidence="5">
    <location>
        <begin position="269"/>
        <end position="291"/>
    </location>
</feature>
<evidence type="ECO:0000313" key="7">
    <source>
        <dbReference type="EMBL" id="BBE42197.1"/>
    </source>
</evidence>
<dbReference type="InterPro" id="IPR020846">
    <property type="entry name" value="MFS_dom"/>
</dbReference>
<dbReference type="PANTHER" id="PTHR23520">
    <property type="entry name" value="TRANSPORTER, PUTATIVE (AFU_ORTHOLOGUE AFUA_3G04000)-RELATED"/>
    <property type="match status" value="1"/>
</dbReference>
<dbReference type="SUPFAM" id="SSF103473">
    <property type="entry name" value="MFS general substrate transporter"/>
    <property type="match status" value="1"/>
</dbReference>
<dbReference type="Proteomes" id="UP000509448">
    <property type="component" value="Chromosome"/>
</dbReference>
<feature type="transmembrane region" description="Helical" evidence="5">
    <location>
        <begin position="86"/>
        <end position="109"/>
    </location>
</feature>
<feature type="transmembrane region" description="Helical" evidence="5">
    <location>
        <begin position="7"/>
        <end position="26"/>
    </location>
</feature>
<keyword evidence="4 5" id="KW-0472">Membrane</keyword>
<dbReference type="KEGG" id="ccai:NAS2_0808"/>
<comment type="subcellular location">
    <subcellularLocation>
        <location evidence="1">Membrane</location>
        <topology evidence="1">Multi-pass membrane protein</topology>
    </subcellularLocation>
</comment>
<gene>
    <name evidence="7" type="ORF">NAS2_0808</name>
</gene>
<feature type="transmembrane region" description="Helical" evidence="5">
    <location>
        <begin position="344"/>
        <end position="364"/>
    </location>
</feature>
<dbReference type="GO" id="GO:0022857">
    <property type="term" value="F:transmembrane transporter activity"/>
    <property type="evidence" value="ECO:0007669"/>
    <property type="project" value="InterPro"/>
</dbReference>
<evidence type="ECO:0000256" key="3">
    <source>
        <dbReference type="ARBA" id="ARBA00022989"/>
    </source>
</evidence>
<name>A0A4P2VDP4_9ARCH</name>
<dbReference type="AlphaFoldDB" id="A0A4P2VDP4"/>
<dbReference type="PANTHER" id="PTHR23520:SF5">
    <property type="entry name" value="TRANSPORTER, PUTATIVE (AFU_ORTHOLOGUE AFUA_3G04000)-RELATED"/>
    <property type="match status" value="1"/>
</dbReference>
<feature type="transmembrane region" description="Helical" evidence="5">
    <location>
        <begin position="32"/>
        <end position="53"/>
    </location>
</feature>
<keyword evidence="8" id="KW-1185">Reference proteome</keyword>
<feature type="transmembrane region" description="Helical" evidence="5">
    <location>
        <begin position="129"/>
        <end position="151"/>
    </location>
</feature>
<protein>
    <submittedName>
        <fullName evidence="7">Multidrug-efflux transporter</fullName>
    </submittedName>
</protein>
<feature type="transmembrane region" description="Helical" evidence="5">
    <location>
        <begin position="60"/>
        <end position="80"/>
    </location>
</feature>
<dbReference type="InterPro" id="IPR036259">
    <property type="entry name" value="MFS_trans_sf"/>
</dbReference>
<evidence type="ECO:0000259" key="6">
    <source>
        <dbReference type="PROSITE" id="PS50850"/>
    </source>
</evidence>
<feature type="transmembrane region" description="Helical" evidence="5">
    <location>
        <begin position="229"/>
        <end position="248"/>
    </location>
</feature>
<evidence type="ECO:0000256" key="4">
    <source>
        <dbReference type="ARBA" id="ARBA00023136"/>
    </source>
</evidence>
<dbReference type="PROSITE" id="PS00216">
    <property type="entry name" value="SUGAR_TRANSPORT_1"/>
    <property type="match status" value="1"/>
</dbReference>
<evidence type="ECO:0000256" key="2">
    <source>
        <dbReference type="ARBA" id="ARBA00022692"/>
    </source>
</evidence>
<dbReference type="Pfam" id="PF07690">
    <property type="entry name" value="MFS_1"/>
    <property type="match status" value="1"/>
</dbReference>
<keyword evidence="2 5" id="KW-0812">Transmembrane</keyword>
<dbReference type="EMBL" id="AP018732">
    <property type="protein sequence ID" value="BBE42197.1"/>
    <property type="molecule type" value="Genomic_DNA"/>
</dbReference>
<feature type="transmembrane region" description="Helical" evidence="5">
    <location>
        <begin position="197"/>
        <end position="223"/>
    </location>
</feature>
<evidence type="ECO:0000256" key="1">
    <source>
        <dbReference type="ARBA" id="ARBA00004141"/>
    </source>
</evidence>
<feature type="domain" description="Major facilitator superfamily (MFS) profile" evidence="6">
    <location>
        <begin position="1"/>
        <end position="372"/>
    </location>
</feature>
<accession>A0A4P2VDP4</accession>
<evidence type="ECO:0000256" key="5">
    <source>
        <dbReference type="SAM" id="Phobius"/>
    </source>
</evidence>
<dbReference type="PROSITE" id="PS50850">
    <property type="entry name" value="MFS"/>
    <property type="match status" value="1"/>
</dbReference>
<dbReference type="Gene3D" id="1.20.1250.20">
    <property type="entry name" value="MFS general substrate transporter like domains"/>
    <property type="match status" value="1"/>
</dbReference>